<dbReference type="SUPFAM" id="SSF75005">
    <property type="entry name" value="Arabinanase/levansucrase/invertase"/>
    <property type="match status" value="1"/>
</dbReference>
<keyword evidence="2" id="KW-0624">Polysaccharide degradation</keyword>
<comment type="caution">
    <text evidence="9">The sequence shown here is derived from an EMBL/GenBank/DDBJ whole genome shotgun (WGS) entry which is preliminary data.</text>
</comment>
<feature type="active site" description="Proton donor" evidence="6">
    <location>
        <position position="246"/>
    </location>
</feature>
<organism evidence="9 10">
    <name type="scientific">Sphingobacterium siyangense</name>
    <dbReference type="NCBI Taxonomy" id="459529"/>
    <lineage>
        <taxon>Bacteria</taxon>
        <taxon>Pseudomonadati</taxon>
        <taxon>Bacteroidota</taxon>
        <taxon>Sphingobacteriia</taxon>
        <taxon>Sphingobacteriales</taxon>
        <taxon>Sphingobacteriaceae</taxon>
        <taxon>Sphingobacterium</taxon>
    </lineage>
</organism>
<feature type="site" description="Important for catalytic activity, responsible for pKa modulation of the active site Glu and correct orientation of both the proton donor and substrate" evidence="7">
    <location>
        <position position="151"/>
    </location>
</feature>
<evidence type="ECO:0000256" key="6">
    <source>
        <dbReference type="PIRSR" id="PIRSR606710-1"/>
    </source>
</evidence>
<reference evidence="9 10" key="1">
    <citation type="submission" date="2016-07" db="EMBL/GenBank/DDBJ databases">
        <title>Genome analysis of Sphingobacterium siyangense T12B17.</title>
        <authorList>
            <person name="Xu D."/>
            <person name="Su Y."/>
            <person name="Zheng S."/>
        </authorList>
    </citation>
    <scope>NUCLEOTIDE SEQUENCE [LARGE SCALE GENOMIC DNA]</scope>
    <source>
        <strain evidence="9 10">T12B17</strain>
    </source>
</reference>
<dbReference type="InterPro" id="IPR052176">
    <property type="entry name" value="Glycosyl_Hydrlase_43_Enz"/>
</dbReference>
<evidence type="ECO:0000256" key="3">
    <source>
        <dbReference type="ARBA" id="ARBA00022801"/>
    </source>
</evidence>
<dbReference type="EMBL" id="MCAQ01000012">
    <property type="protein sequence ID" value="RKF37414.1"/>
    <property type="molecule type" value="Genomic_DNA"/>
</dbReference>
<dbReference type="Pfam" id="PF04616">
    <property type="entry name" value="Glyco_hydro_43"/>
    <property type="match status" value="1"/>
</dbReference>
<accession>A0A420FWW7</accession>
<evidence type="ECO:0000313" key="9">
    <source>
        <dbReference type="EMBL" id="RKF37414.1"/>
    </source>
</evidence>
<dbReference type="PANTHER" id="PTHR43772:SF2">
    <property type="entry name" value="PUTATIVE (AFU_ORTHOLOGUE AFUA_2G04480)-RELATED"/>
    <property type="match status" value="1"/>
</dbReference>
<evidence type="ECO:0000256" key="1">
    <source>
        <dbReference type="ARBA" id="ARBA00009865"/>
    </source>
</evidence>
<gene>
    <name evidence="9" type="ORF">BCY89_06430</name>
</gene>
<evidence type="ECO:0000256" key="4">
    <source>
        <dbReference type="ARBA" id="ARBA00023277"/>
    </source>
</evidence>
<dbReference type="Gene3D" id="2.115.10.20">
    <property type="entry name" value="Glycosyl hydrolase domain, family 43"/>
    <property type="match status" value="1"/>
</dbReference>
<proteinExistence type="inferred from homology"/>
<evidence type="ECO:0000256" key="2">
    <source>
        <dbReference type="ARBA" id="ARBA00022651"/>
    </source>
</evidence>
<dbReference type="AlphaFoldDB" id="A0A420FWW7"/>
<evidence type="ECO:0000256" key="7">
    <source>
        <dbReference type="PIRSR" id="PIRSR606710-2"/>
    </source>
</evidence>
<keyword evidence="4" id="KW-0119">Carbohydrate metabolism</keyword>
<dbReference type="GO" id="GO:0045493">
    <property type="term" value="P:xylan catabolic process"/>
    <property type="evidence" value="ECO:0007669"/>
    <property type="project" value="UniProtKB-KW"/>
</dbReference>
<dbReference type="PANTHER" id="PTHR43772">
    <property type="entry name" value="ENDO-1,4-BETA-XYLANASE"/>
    <property type="match status" value="1"/>
</dbReference>
<dbReference type="Proteomes" id="UP000286402">
    <property type="component" value="Unassembled WGS sequence"/>
</dbReference>
<dbReference type="CDD" id="cd08991">
    <property type="entry name" value="GH43_HoAraf43-like"/>
    <property type="match status" value="1"/>
</dbReference>
<feature type="active site" description="Proton acceptor" evidence="6">
    <location>
        <position position="34"/>
    </location>
</feature>
<keyword evidence="3 8" id="KW-0378">Hydrolase</keyword>
<dbReference type="InterPro" id="IPR006710">
    <property type="entry name" value="Glyco_hydro_43"/>
</dbReference>
<evidence type="ECO:0000313" key="10">
    <source>
        <dbReference type="Proteomes" id="UP000286402"/>
    </source>
</evidence>
<comment type="similarity">
    <text evidence="1 8">Belongs to the glycosyl hydrolase 43 family.</text>
</comment>
<protein>
    <submittedName>
        <fullName evidence="9">Glycoside hydrolase</fullName>
    </submittedName>
</protein>
<keyword evidence="10" id="KW-1185">Reference proteome</keyword>
<evidence type="ECO:0000256" key="8">
    <source>
        <dbReference type="RuleBase" id="RU361187"/>
    </source>
</evidence>
<name>A0A420FWW7_9SPHI</name>
<evidence type="ECO:0000256" key="5">
    <source>
        <dbReference type="ARBA" id="ARBA00023295"/>
    </source>
</evidence>
<keyword evidence="2" id="KW-0858">Xylan degradation</keyword>
<dbReference type="InterPro" id="IPR023296">
    <property type="entry name" value="Glyco_hydro_beta-prop_sf"/>
</dbReference>
<dbReference type="GO" id="GO:0004553">
    <property type="term" value="F:hydrolase activity, hydrolyzing O-glycosyl compounds"/>
    <property type="evidence" value="ECO:0007669"/>
    <property type="project" value="InterPro"/>
</dbReference>
<keyword evidence="5 8" id="KW-0326">Glycosidase</keyword>
<sequence length="355" mass="40716">MVPQFDTAKFRFLSTDQRSRQPRKSYQTDVAFGDPFIVFDPPSDQYYLYGTGGTENGFIAYSSKDLKTWKKEGKVYDAKQPNGWGEKDFWAPEVYRVNNKYYMYYSAHWKENPKKHLENYRIGVAVADNPLGPFKDLSGKPIFDPGYPIIDANVFRDTDHRNYLFYSRCCYEHPVESEIATWAEKKFGYKNIEESWVYGVELDSSMTKLIGNPVLLMRPPVTMNDAQSEWESRSVTSGEVNRRWTEGSFLVKENGLYYMMYSANYFAGANYAVGYATATAPLGSYQKSVSNPIIEKNTNRGGVVSGTGHNSLFQDKEGKIRCVYHGRTLKTGDQRIVFISDVFFDEKGQLNVFTD</sequence>